<keyword evidence="3 4" id="KW-0732">Signal</keyword>
<evidence type="ECO:0000313" key="7">
    <source>
        <dbReference type="Proteomes" id="UP001595773"/>
    </source>
</evidence>
<protein>
    <submittedName>
        <fullName evidence="6">ABC transporter substrate-binding protein</fullName>
    </submittedName>
</protein>
<organism evidence="6 7">
    <name type="scientific">Arthrobacter cryoconiti</name>
    <dbReference type="NCBI Taxonomy" id="748907"/>
    <lineage>
        <taxon>Bacteria</taxon>
        <taxon>Bacillati</taxon>
        <taxon>Actinomycetota</taxon>
        <taxon>Actinomycetes</taxon>
        <taxon>Micrococcales</taxon>
        <taxon>Micrococcaceae</taxon>
        <taxon>Arthrobacter</taxon>
    </lineage>
</organism>
<dbReference type="PANTHER" id="PTHR30290:SF38">
    <property type="entry name" value="D,D-DIPEPTIDE-BINDING PERIPLASMIC PROTEIN DDPA-RELATED"/>
    <property type="match status" value="1"/>
</dbReference>
<dbReference type="RefSeq" id="WP_230068728.1">
    <property type="nucleotide sequence ID" value="NZ_BAABLL010000012.1"/>
</dbReference>
<reference evidence="7" key="1">
    <citation type="journal article" date="2019" name="Int. J. Syst. Evol. Microbiol.">
        <title>The Global Catalogue of Microorganisms (GCM) 10K type strain sequencing project: providing services to taxonomists for standard genome sequencing and annotation.</title>
        <authorList>
            <consortium name="The Broad Institute Genomics Platform"/>
            <consortium name="The Broad Institute Genome Sequencing Center for Infectious Disease"/>
            <person name="Wu L."/>
            <person name="Ma J."/>
        </authorList>
    </citation>
    <scope>NUCLEOTIDE SEQUENCE [LARGE SCALE GENOMIC DNA]</scope>
    <source>
        <strain evidence="7">CGMCC 1.10698</strain>
    </source>
</reference>
<comment type="caution">
    <text evidence="6">The sequence shown here is derived from an EMBL/GenBank/DDBJ whole genome shotgun (WGS) entry which is preliminary data.</text>
</comment>
<evidence type="ECO:0000313" key="6">
    <source>
        <dbReference type="EMBL" id="MFC4266321.1"/>
    </source>
</evidence>
<dbReference type="Proteomes" id="UP001595773">
    <property type="component" value="Unassembled WGS sequence"/>
</dbReference>
<evidence type="ECO:0000256" key="4">
    <source>
        <dbReference type="SAM" id="SignalP"/>
    </source>
</evidence>
<keyword evidence="7" id="KW-1185">Reference proteome</keyword>
<accession>A0ABV8R2C0</accession>
<evidence type="ECO:0000256" key="1">
    <source>
        <dbReference type="ARBA" id="ARBA00004193"/>
    </source>
</evidence>
<dbReference type="PANTHER" id="PTHR30290">
    <property type="entry name" value="PERIPLASMIC BINDING COMPONENT OF ABC TRANSPORTER"/>
    <property type="match status" value="1"/>
</dbReference>
<dbReference type="SUPFAM" id="SSF53850">
    <property type="entry name" value="Periplasmic binding protein-like II"/>
    <property type="match status" value="1"/>
</dbReference>
<feature type="signal peptide" evidence="4">
    <location>
        <begin position="1"/>
        <end position="22"/>
    </location>
</feature>
<gene>
    <name evidence="6" type="ORF">ACFOW9_11980</name>
</gene>
<dbReference type="Pfam" id="PF00496">
    <property type="entry name" value="SBP_bac_5"/>
    <property type="match status" value="1"/>
</dbReference>
<dbReference type="Gene3D" id="3.40.190.10">
    <property type="entry name" value="Periplasmic binding protein-like II"/>
    <property type="match status" value="1"/>
</dbReference>
<feature type="domain" description="Solute-binding protein family 5" evidence="5">
    <location>
        <begin position="81"/>
        <end position="436"/>
    </location>
</feature>
<proteinExistence type="inferred from homology"/>
<name>A0ABV8R2C0_9MICC</name>
<comment type="similarity">
    <text evidence="2">Belongs to the bacterial solute-binding protein 5 family.</text>
</comment>
<dbReference type="EMBL" id="JBHSCQ010000018">
    <property type="protein sequence ID" value="MFC4266321.1"/>
    <property type="molecule type" value="Genomic_DNA"/>
</dbReference>
<dbReference type="InterPro" id="IPR000914">
    <property type="entry name" value="SBP_5_dom"/>
</dbReference>
<comment type="subcellular location">
    <subcellularLocation>
        <location evidence="1">Cell membrane</location>
        <topology evidence="1">Lipid-anchor</topology>
    </subcellularLocation>
</comment>
<dbReference type="PIRSF" id="PIRSF002741">
    <property type="entry name" value="MppA"/>
    <property type="match status" value="1"/>
</dbReference>
<dbReference type="PROSITE" id="PS51257">
    <property type="entry name" value="PROKAR_LIPOPROTEIN"/>
    <property type="match status" value="1"/>
</dbReference>
<dbReference type="PROSITE" id="PS01040">
    <property type="entry name" value="SBP_BACTERIAL_5"/>
    <property type="match status" value="1"/>
</dbReference>
<sequence length="522" mass="57076">MKSKTGKLTAVFCALTLTLGMAACGTGANKAGAGSELKDKVTVAVNVQPPTLDVQLTTTSASQIIMRNVYESLVTLDKNYEVTTALAEKYTTSEDGKTYLFDLRKGVKFQNGKEMTSADVVASMTRWAALNAKAIQFLPGVTFTSKGDYVVEMTLQERAADALNILAAGSQMAAIMPKELVPPAGKTQVSEFVGTGPYKFVKWEKDQFIQLSKYDDYKDNGLEPSGNSGNKAVFVKDLIFRFITDPSTRAAGVRSGQYDIATNIPASSYDTLKSQKNVKVFTEPTGHLISVFNQRSGPTSNLKVRQAINAAMDSTAIMNTAFPSEKLVHLTADYMPSTTRWASDAGKEEYNQHNVAKAKQLLSEAGYNGEPIHILTSRDYDYMFKAAVVIQQQLEAVGMKVDLDVTDYATVVEKRSKDTGWDMAMASFVYQSNPSQLYAVSSTFAGSVKDVPKRDQLLKDLRAAATPEAAQAVWATLQGYIWTDYLPFVFYGDFDTVFIGTDKVQNLELFQGVIGQSLKVSK</sequence>
<dbReference type="InterPro" id="IPR039424">
    <property type="entry name" value="SBP_5"/>
</dbReference>
<dbReference type="InterPro" id="IPR030678">
    <property type="entry name" value="Peptide/Ni-bd"/>
</dbReference>
<dbReference type="Gene3D" id="3.10.105.10">
    <property type="entry name" value="Dipeptide-binding Protein, Domain 3"/>
    <property type="match status" value="1"/>
</dbReference>
<dbReference type="InterPro" id="IPR023765">
    <property type="entry name" value="SBP_5_CS"/>
</dbReference>
<evidence type="ECO:0000256" key="2">
    <source>
        <dbReference type="ARBA" id="ARBA00005695"/>
    </source>
</evidence>
<evidence type="ECO:0000256" key="3">
    <source>
        <dbReference type="ARBA" id="ARBA00022729"/>
    </source>
</evidence>
<evidence type="ECO:0000259" key="5">
    <source>
        <dbReference type="Pfam" id="PF00496"/>
    </source>
</evidence>
<feature type="chain" id="PRO_5046163306" evidence="4">
    <location>
        <begin position="23"/>
        <end position="522"/>
    </location>
</feature>